<comment type="similarity">
    <text evidence="1 3">Belongs to the UDP-glycosyltransferase family.</text>
</comment>
<evidence type="ECO:0000256" key="2">
    <source>
        <dbReference type="ARBA" id="ARBA00022679"/>
    </source>
</evidence>
<sequence>MGKPHSPKSLHIALFPFMSKGHTIPLLHLTKLIHNHRPHATFTVFTTPANEPFISSSLSTLSPNTVTIISLPFSALNNDGIIPPGIESTDQLPSMSLFHSFAFSTKNLQPHFETALENIKKGNNPITFLISDAFLYWTQESASKFNLLRLVFYGMSSYVHAICGAVFGNKLFSGVEDGDLTIQVPDFPWISVKKHDFDSFFHLNDPQDPRVDFLIKVQTATSMSFGTVVNSFVELEQPFVHYVNSNLLRKSWCVGPLCLAQNPTLESPEKPPYWIEWLDKNMANQDQKNPILYIAFGSQAEISSEQLKEIMTGLEDSKAGFLWALRIKPSQQKVVEGFEEKVKERGLVVKEWVGQREILEHESVQGFLSHCGWNSTIETICAGVPILAWPMMADQHLNSKMVAEEIGVGLRVEIVDGFVKWDGLSKMVKVLMEGEMGKVVRKKVKELSEVAKKSVEEGGSSWSNVETLLNETLEMGKTKIIDIKEEN</sequence>
<dbReference type="Proteomes" id="UP000813463">
    <property type="component" value="Chromosome 1"/>
</dbReference>
<dbReference type="GO" id="GO:0035251">
    <property type="term" value="F:UDP-glucosyltransferase activity"/>
    <property type="evidence" value="ECO:0000318"/>
    <property type="project" value="GO_Central"/>
</dbReference>
<proteinExistence type="inferred from homology"/>
<dbReference type="RefSeq" id="XP_021857454.2">
    <property type="nucleotide sequence ID" value="XM_022001762.2"/>
</dbReference>
<dbReference type="AlphaFoldDB" id="A0A9R0K3T9"/>
<gene>
    <name evidence="6" type="primary">LOC110796685</name>
</gene>
<evidence type="ECO:0000256" key="4">
    <source>
        <dbReference type="RuleBase" id="RU362057"/>
    </source>
</evidence>
<dbReference type="CDD" id="cd03784">
    <property type="entry name" value="GT1_Gtf-like"/>
    <property type="match status" value="1"/>
</dbReference>
<dbReference type="PANTHER" id="PTHR48047">
    <property type="entry name" value="GLYCOSYLTRANSFERASE"/>
    <property type="match status" value="1"/>
</dbReference>
<dbReference type="Pfam" id="PF00201">
    <property type="entry name" value="UDPGT"/>
    <property type="match status" value="1"/>
</dbReference>
<keyword evidence="5" id="KW-1185">Reference proteome</keyword>
<dbReference type="InterPro" id="IPR002213">
    <property type="entry name" value="UDP_glucos_trans"/>
</dbReference>
<protein>
    <recommendedName>
        <fullName evidence="4">Glycosyltransferase</fullName>
        <ecNumber evidence="4">2.4.1.-</ecNumber>
    </recommendedName>
</protein>
<dbReference type="KEGG" id="soe:110796685"/>
<evidence type="ECO:0000256" key="3">
    <source>
        <dbReference type="RuleBase" id="RU003718"/>
    </source>
</evidence>
<reference evidence="6" key="2">
    <citation type="submission" date="2025-08" db="UniProtKB">
        <authorList>
            <consortium name="RefSeq"/>
        </authorList>
    </citation>
    <scope>IDENTIFICATION</scope>
    <source>
        <tissue evidence="6">Leaf</tissue>
    </source>
</reference>
<accession>A0A9R0K3T9</accession>
<keyword evidence="2 3" id="KW-0808">Transferase</keyword>
<organism evidence="5 6">
    <name type="scientific">Spinacia oleracea</name>
    <name type="common">Spinach</name>
    <dbReference type="NCBI Taxonomy" id="3562"/>
    <lineage>
        <taxon>Eukaryota</taxon>
        <taxon>Viridiplantae</taxon>
        <taxon>Streptophyta</taxon>
        <taxon>Embryophyta</taxon>
        <taxon>Tracheophyta</taxon>
        <taxon>Spermatophyta</taxon>
        <taxon>Magnoliopsida</taxon>
        <taxon>eudicotyledons</taxon>
        <taxon>Gunneridae</taxon>
        <taxon>Pentapetalae</taxon>
        <taxon>Caryophyllales</taxon>
        <taxon>Chenopodiaceae</taxon>
        <taxon>Chenopodioideae</taxon>
        <taxon>Anserineae</taxon>
        <taxon>Spinacia</taxon>
    </lineage>
</organism>
<dbReference type="GeneID" id="110796685"/>
<evidence type="ECO:0000313" key="5">
    <source>
        <dbReference type="Proteomes" id="UP000813463"/>
    </source>
</evidence>
<name>A0A9R0K3T9_SPIOL</name>
<reference evidence="5" key="1">
    <citation type="journal article" date="2021" name="Nat. Commun.">
        <title>Genomic analyses provide insights into spinach domestication and the genetic basis of agronomic traits.</title>
        <authorList>
            <person name="Cai X."/>
            <person name="Sun X."/>
            <person name="Xu C."/>
            <person name="Sun H."/>
            <person name="Wang X."/>
            <person name="Ge C."/>
            <person name="Zhang Z."/>
            <person name="Wang Q."/>
            <person name="Fei Z."/>
            <person name="Jiao C."/>
            <person name="Wang Q."/>
        </authorList>
    </citation>
    <scope>NUCLEOTIDE SEQUENCE [LARGE SCALE GENOMIC DNA]</scope>
    <source>
        <strain evidence="5">cv. Varoflay</strain>
    </source>
</reference>
<dbReference type="EC" id="2.4.1.-" evidence="4"/>
<evidence type="ECO:0000313" key="6">
    <source>
        <dbReference type="RefSeq" id="XP_021857454.2"/>
    </source>
</evidence>
<dbReference type="Gene3D" id="3.40.50.2000">
    <property type="entry name" value="Glycogen Phosphorylase B"/>
    <property type="match status" value="2"/>
</dbReference>
<dbReference type="InterPro" id="IPR035595">
    <property type="entry name" value="UDP_glycos_trans_CS"/>
</dbReference>
<dbReference type="PROSITE" id="PS00375">
    <property type="entry name" value="UDPGT"/>
    <property type="match status" value="1"/>
</dbReference>
<dbReference type="PANTHER" id="PTHR48047:SF51">
    <property type="entry name" value="GLYCOSYLTRANSFERASE"/>
    <property type="match status" value="1"/>
</dbReference>
<dbReference type="SUPFAM" id="SSF53756">
    <property type="entry name" value="UDP-Glycosyltransferase/glycogen phosphorylase"/>
    <property type="match status" value="1"/>
</dbReference>
<keyword evidence="3" id="KW-0328">Glycosyltransferase</keyword>
<evidence type="ECO:0000256" key="1">
    <source>
        <dbReference type="ARBA" id="ARBA00009995"/>
    </source>
</evidence>